<dbReference type="Proteomes" id="UP001597092">
    <property type="component" value="Unassembled WGS sequence"/>
</dbReference>
<reference evidence="2 3" key="1">
    <citation type="journal article" date="2019" name="Int. J. Syst. Evol. Microbiol.">
        <title>The Global Catalogue of Microorganisms (GCM) 10K type strain sequencing project: providing services to taxonomists for standard genome sequencing and annotation.</title>
        <authorList>
            <consortium name="The Broad Institute Genomics Platform"/>
            <consortium name="The Broad Institute Genome Sequencing Center for Infectious Disease"/>
            <person name="Wu L."/>
            <person name="Ma J."/>
        </authorList>
    </citation>
    <scope>NUCLEOTIDE SEQUENCE [LARGE SCALE GENOMIC DNA]</scope>
    <source>
        <strain evidence="2 3">CGMCC 1.10387</strain>
    </source>
</reference>
<accession>A0ABD6DT90</accession>
<feature type="region of interest" description="Disordered" evidence="1">
    <location>
        <begin position="13"/>
        <end position="68"/>
    </location>
</feature>
<dbReference type="Pfam" id="PF02643">
    <property type="entry name" value="DUF192"/>
    <property type="match status" value="1"/>
</dbReference>
<evidence type="ECO:0000313" key="3">
    <source>
        <dbReference type="Proteomes" id="UP001597092"/>
    </source>
</evidence>
<name>A0ABD6DT90_9EURY</name>
<organism evidence="2 3">
    <name type="scientific">Halobellus litoreus</name>
    <dbReference type="NCBI Taxonomy" id="755310"/>
    <lineage>
        <taxon>Archaea</taxon>
        <taxon>Methanobacteriati</taxon>
        <taxon>Methanobacteriota</taxon>
        <taxon>Stenosarchaea group</taxon>
        <taxon>Halobacteria</taxon>
        <taxon>Halobacteriales</taxon>
        <taxon>Haloferacaceae</taxon>
        <taxon>Halobellus</taxon>
    </lineage>
</organism>
<evidence type="ECO:0000313" key="2">
    <source>
        <dbReference type="EMBL" id="MFD1685283.1"/>
    </source>
</evidence>
<proteinExistence type="predicted"/>
<evidence type="ECO:0000256" key="1">
    <source>
        <dbReference type="SAM" id="MobiDB-lite"/>
    </source>
</evidence>
<protein>
    <submittedName>
        <fullName evidence="2">DUF192 domain-containing protein</fullName>
    </submittedName>
</protein>
<comment type="caution">
    <text evidence="2">The sequence shown here is derived from an EMBL/GenBank/DDBJ whole genome shotgun (WGS) entry which is preliminary data.</text>
</comment>
<dbReference type="PANTHER" id="PTHR37953:SF1">
    <property type="entry name" value="UPF0127 PROTEIN MJ1496"/>
    <property type="match status" value="1"/>
</dbReference>
<dbReference type="RefSeq" id="WP_256306727.1">
    <property type="nucleotide sequence ID" value="NZ_JANHAW010000001.1"/>
</dbReference>
<dbReference type="Gene3D" id="2.60.120.1140">
    <property type="entry name" value="Protein of unknown function DUF192"/>
    <property type="match status" value="1"/>
</dbReference>
<dbReference type="PANTHER" id="PTHR37953">
    <property type="entry name" value="UPF0127 PROTEIN MJ1496"/>
    <property type="match status" value="1"/>
</dbReference>
<dbReference type="EMBL" id="JBHUDP010000002">
    <property type="protein sequence ID" value="MFD1685283.1"/>
    <property type="molecule type" value="Genomic_DNA"/>
</dbReference>
<feature type="compositionally biased region" description="Low complexity" evidence="1">
    <location>
        <begin position="33"/>
        <end position="68"/>
    </location>
</feature>
<gene>
    <name evidence="2" type="ORF">ACFSAS_06610</name>
</gene>
<dbReference type="PROSITE" id="PS51257">
    <property type="entry name" value="PROKAR_LIPOPROTEIN"/>
    <property type="match status" value="1"/>
</dbReference>
<keyword evidence="3" id="KW-1185">Reference proteome</keyword>
<sequence length="204" mass="21781">MHRRTYLGLLGAGVTGLSGCASDTSPAGDTASDTPRTTDTGPAPTDADPTPSSTASSTQPSSTSEPTAFSIHEGYETTEVEVRTPAGDRLGSVTAAIADTSELRYLGLSDTDALPEDRGMLFVYETVDDRTFVMRRMDFGIDIVYADADGTITRIHHAPEPGPGEDGAAQRYPGRGQYVLEVGYRWTTDRGITEGDRLVFARPE</sequence>
<dbReference type="AlphaFoldDB" id="A0ABD6DT90"/>
<dbReference type="InterPro" id="IPR003795">
    <property type="entry name" value="DUF192"/>
</dbReference>
<dbReference type="InterPro" id="IPR038695">
    <property type="entry name" value="Saro_0823-like_sf"/>
</dbReference>